<comment type="subunit">
    <text evidence="3">Component of the cytochrome c oxidase (complex IV, CIV), a multisubunit enzyme composed of a catalytic core of 3 subunits and several supernumerary subunits. The complex exists as a monomer or a dimer and forms supercomplexes (SCs) in the inner mitochondrial membrane with ubiquinol-cytochrome c oxidoreductase (cytochrome b-c1 complex, complex III, CIII).</text>
</comment>
<keyword evidence="6" id="KW-1278">Translocase</keyword>
<feature type="region of interest" description="Disordered" evidence="10">
    <location>
        <begin position="279"/>
        <end position="313"/>
    </location>
</feature>
<feature type="transmembrane region" description="Helical" evidence="11">
    <location>
        <begin position="20"/>
        <end position="42"/>
    </location>
</feature>
<dbReference type="CDD" id="cd01665">
    <property type="entry name" value="Cyt_c_Oxidase_III"/>
    <property type="match status" value="1"/>
</dbReference>
<dbReference type="STRING" id="35608.A0A2U1QAT5"/>
<comment type="subcellular location">
    <subcellularLocation>
        <location evidence="1">Membrane</location>
        <topology evidence="1">Multi-pass membrane protein</topology>
    </subcellularLocation>
</comment>
<evidence type="ECO:0000256" key="4">
    <source>
        <dbReference type="ARBA" id="ARBA00015944"/>
    </source>
</evidence>
<dbReference type="GO" id="GO:0016020">
    <property type="term" value="C:membrane"/>
    <property type="evidence" value="ECO:0007669"/>
    <property type="project" value="UniProtKB-SubCell"/>
</dbReference>
<evidence type="ECO:0000313" key="14">
    <source>
        <dbReference type="Proteomes" id="UP000245207"/>
    </source>
</evidence>
<dbReference type="Proteomes" id="UP000245207">
    <property type="component" value="Unassembled WGS sequence"/>
</dbReference>
<dbReference type="GO" id="GO:0006123">
    <property type="term" value="P:mitochondrial electron transport, cytochrome c to oxygen"/>
    <property type="evidence" value="ECO:0007669"/>
    <property type="project" value="TreeGrafter"/>
</dbReference>
<dbReference type="InterPro" id="IPR013833">
    <property type="entry name" value="Cyt_c_oxidase_su3_a-hlx"/>
</dbReference>
<dbReference type="EMBL" id="PKPP01000263">
    <property type="protein sequence ID" value="PWA95125.1"/>
    <property type="molecule type" value="Genomic_DNA"/>
</dbReference>
<dbReference type="GO" id="GO:0004129">
    <property type="term" value="F:cytochrome-c oxidase activity"/>
    <property type="evidence" value="ECO:0007669"/>
    <property type="project" value="InterPro"/>
</dbReference>
<dbReference type="PANTHER" id="PTHR11403">
    <property type="entry name" value="CYTOCHROME C OXIDASE SUBUNIT III"/>
    <property type="match status" value="1"/>
</dbReference>
<dbReference type="InterPro" id="IPR033945">
    <property type="entry name" value="Cyt_c_oxase_su3_dom"/>
</dbReference>
<dbReference type="AlphaFoldDB" id="A0A2U1QAT5"/>
<keyword evidence="9" id="KW-0496">Mitochondrion</keyword>
<comment type="caution">
    <text evidence="13">The sequence shown here is derived from an EMBL/GenBank/DDBJ whole genome shotgun (WGS) entry which is preliminary data.</text>
</comment>
<dbReference type="Pfam" id="PF00510">
    <property type="entry name" value="COX3"/>
    <property type="match status" value="1"/>
</dbReference>
<evidence type="ECO:0000256" key="11">
    <source>
        <dbReference type="SAM" id="Phobius"/>
    </source>
</evidence>
<feature type="domain" description="Heme-copper oxidase subunit III family profile" evidence="12">
    <location>
        <begin position="1"/>
        <end position="62"/>
    </location>
</feature>
<proteinExistence type="inferred from homology"/>
<protein>
    <recommendedName>
        <fullName evidence="4 9">Cytochrome c oxidase subunit 3</fullName>
    </recommendedName>
</protein>
<gene>
    <name evidence="13" type="ORF">CTI12_AA053090</name>
</gene>
<evidence type="ECO:0000256" key="2">
    <source>
        <dbReference type="ARBA" id="ARBA00010581"/>
    </source>
</evidence>
<evidence type="ECO:0000256" key="3">
    <source>
        <dbReference type="ARBA" id="ARBA00011164"/>
    </source>
</evidence>
<organism evidence="13 14">
    <name type="scientific">Artemisia annua</name>
    <name type="common">Sweet wormwood</name>
    <dbReference type="NCBI Taxonomy" id="35608"/>
    <lineage>
        <taxon>Eukaryota</taxon>
        <taxon>Viridiplantae</taxon>
        <taxon>Streptophyta</taxon>
        <taxon>Embryophyta</taxon>
        <taxon>Tracheophyta</taxon>
        <taxon>Spermatophyta</taxon>
        <taxon>Magnoliopsida</taxon>
        <taxon>eudicotyledons</taxon>
        <taxon>Gunneridae</taxon>
        <taxon>Pentapetalae</taxon>
        <taxon>asterids</taxon>
        <taxon>campanulids</taxon>
        <taxon>Asterales</taxon>
        <taxon>Asteraceae</taxon>
        <taxon>Asteroideae</taxon>
        <taxon>Anthemideae</taxon>
        <taxon>Artemisiinae</taxon>
        <taxon>Artemisia</taxon>
    </lineage>
</organism>
<evidence type="ECO:0000256" key="10">
    <source>
        <dbReference type="SAM" id="MobiDB-lite"/>
    </source>
</evidence>
<dbReference type="OrthoDB" id="564124at2759"/>
<evidence type="ECO:0000256" key="8">
    <source>
        <dbReference type="ARBA" id="ARBA00023136"/>
    </source>
</evidence>
<evidence type="ECO:0000313" key="13">
    <source>
        <dbReference type="EMBL" id="PWA95125.1"/>
    </source>
</evidence>
<dbReference type="InterPro" id="IPR035973">
    <property type="entry name" value="Cyt_c_oxidase_su3-like_sf"/>
</dbReference>
<reference evidence="13 14" key="1">
    <citation type="journal article" date="2018" name="Mol. Plant">
        <title>The genome of Artemisia annua provides insight into the evolution of Asteraceae family and artemisinin biosynthesis.</title>
        <authorList>
            <person name="Shen Q."/>
            <person name="Zhang L."/>
            <person name="Liao Z."/>
            <person name="Wang S."/>
            <person name="Yan T."/>
            <person name="Shi P."/>
            <person name="Liu M."/>
            <person name="Fu X."/>
            <person name="Pan Q."/>
            <person name="Wang Y."/>
            <person name="Lv Z."/>
            <person name="Lu X."/>
            <person name="Zhang F."/>
            <person name="Jiang W."/>
            <person name="Ma Y."/>
            <person name="Chen M."/>
            <person name="Hao X."/>
            <person name="Li L."/>
            <person name="Tang Y."/>
            <person name="Lv G."/>
            <person name="Zhou Y."/>
            <person name="Sun X."/>
            <person name="Brodelius P.E."/>
            <person name="Rose J.K.C."/>
            <person name="Tang K."/>
        </authorList>
    </citation>
    <scope>NUCLEOTIDE SEQUENCE [LARGE SCALE GENOMIC DNA]</scope>
    <source>
        <strain evidence="14">cv. Huhao1</strain>
        <tissue evidence="13">Leaf</tissue>
    </source>
</reference>
<evidence type="ECO:0000256" key="5">
    <source>
        <dbReference type="ARBA" id="ARBA00022692"/>
    </source>
</evidence>
<dbReference type="Gene3D" id="1.20.120.80">
    <property type="entry name" value="Cytochrome c oxidase, subunit III, four-helix bundle"/>
    <property type="match status" value="1"/>
</dbReference>
<sequence length="339" mass="38027">MEYYQAPSTISGSIYGSTFFLATGFHGFHVIIGTLFSIICGIRQYLGHLTKEHHVGFEAAAWDRRDYGRSCSPRNDPKLDLGLFEIVPFNHSIYGMKIGQRGESPVMLVYLFQSPLGEAMSFDKRISESDPLSLLPCYFRREVTLSSRLRLYPTNESLVTHTTWRRESLSNNCLGLDGGYSSGYGSSGKARILMRVPYCYPNEDELPTDPVPSLCIRSFPPGCSIKGLSQKPERMIELKPCLPREKMNDRLLKILTKALIALQRRKPLILPEGKVKIESGTENEGGTDLSFGRASKPGTCKWEPAGKENRGQLDDATYASEGLVQSERFPMLSLLRKIR</sequence>
<evidence type="ECO:0000256" key="7">
    <source>
        <dbReference type="ARBA" id="ARBA00022989"/>
    </source>
</evidence>
<feature type="compositionally biased region" description="Basic and acidic residues" evidence="10">
    <location>
        <begin position="304"/>
        <end position="313"/>
    </location>
</feature>
<dbReference type="GO" id="GO:0005739">
    <property type="term" value="C:mitochondrion"/>
    <property type="evidence" value="ECO:0007669"/>
    <property type="project" value="TreeGrafter"/>
</dbReference>
<dbReference type="PROSITE" id="PS50253">
    <property type="entry name" value="COX3"/>
    <property type="match status" value="1"/>
</dbReference>
<dbReference type="SUPFAM" id="SSF81452">
    <property type="entry name" value="Cytochrome c oxidase subunit III-like"/>
    <property type="match status" value="1"/>
</dbReference>
<keyword evidence="5 9" id="KW-0812">Transmembrane</keyword>
<keyword evidence="14" id="KW-1185">Reference proteome</keyword>
<keyword evidence="7 11" id="KW-1133">Transmembrane helix</keyword>
<dbReference type="PANTHER" id="PTHR11403:SF7">
    <property type="entry name" value="CYTOCHROME C OXIDASE SUBUNIT 3"/>
    <property type="match status" value="1"/>
</dbReference>
<comment type="function">
    <text evidence="9">Component of the cytochrome c oxidase, the last enzyme in the mitochondrial electron transport chain which drives oxidative phosphorylation. The respiratory chain contains 3 multisubunit complexes succinate dehydrogenase (complex II, CII), ubiquinol-cytochrome c oxidoreductase (cytochrome b-c1 complex, complex III, CIII) and cytochrome c oxidase (complex IV, CIV), that cooperate to transfer electrons derived from NADH and succinate to molecular oxygen, creating an electrochemical gradient over the inner membrane that drives transmembrane transport and the ATP synthase. Cytochrome c oxidase is the component of the respiratory chain that catalyzes the reduction of oxygen to water. Electrons originating from reduced cytochrome c in the intermembrane space (IMS) are transferred via the dinuclear copper A center (CU(A)) of subunit 2 and heme A of subunit 1 to the active site in subunit 1, a binuclear center (BNC) formed by heme A3 and copper B (CU(B)). The BNC reduces molecular oxygen to 2 water molecules using 4 electrons from cytochrome c in the IMS and 4 protons from the mitochondrial matrix.</text>
</comment>
<accession>A0A2U1QAT5</accession>
<evidence type="ECO:0000256" key="6">
    <source>
        <dbReference type="ARBA" id="ARBA00022967"/>
    </source>
</evidence>
<dbReference type="InterPro" id="IPR024791">
    <property type="entry name" value="Cyt_c/ubiquinol_Oxase_su3"/>
</dbReference>
<keyword evidence="8 11" id="KW-0472">Membrane</keyword>
<comment type="similarity">
    <text evidence="2 9">Belongs to the cytochrome c oxidase subunit 3 family.</text>
</comment>
<name>A0A2U1QAT5_ARTAN</name>
<dbReference type="InterPro" id="IPR000298">
    <property type="entry name" value="Cyt_c_oxidase-like_su3"/>
</dbReference>
<evidence type="ECO:0000256" key="9">
    <source>
        <dbReference type="RuleBase" id="RU003375"/>
    </source>
</evidence>
<evidence type="ECO:0000256" key="1">
    <source>
        <dbReference type="ARBA" id="ARBA00004141"/>
    </source>
</evidence>
<evidence type="ECO:0000259" key="12">
    <source>
        <dbReference type="PROSITE" id="PS50253"/>
    </source>
</evidence>